<reference evidence="1" key="1">
    <citation type="submission" date="2023-08" db="EMBL/GenBank/DDBJ databases">
        <title>Chromosome-level Genome Assembly of mud carp (Cirrhinus molitorella).</title>
        <authorList>
            <person name="Liu H."/>
        </authorList>
    </citation>
    <scope>NUCLEOTIDE SEQUENCE</scope>
    <source>
        <strain evidence="1">Prfri</strain>
        <tissue evidence="1">Muscle</tissue>
    </source>
</reference>
<name>A0AA88QAZ9_9TELE</name>
<dbReference type="AlphaFoldDB" id="A0AA88QAZ9"/>
<evidence type="ECO:0000313" key="2">
    <source>
        <dbReference type="Proteomes" id="UP001187343"/>
    </source>
</evidence>
<protein>
    <submittedName>
        <fullName evidence="1">Uncharacterized protein</fullName>
    </submittedName>
</protein>
<evidence type="ECO:0000313" key="1">
    <source>
        <dbReference type="EMBL" id="KAK2911902.1"/>
    </source>
</evidence>
<dbReference type="Proteomes" id="UP001187343">
    <property type="component" value="Unassembled WGS sequence"/>
</dbReference>
<accession>A0AA88QAZ9</accession>
<organism evidence="1 2">
    <name type="scientific">Cirrhinus molitorella</name>
    <name type="common">mud carp</name>
    <dbReference type="NCBI Taxonomy" id="172907"/>
    <lineage>
        <taxon>Eukaryota</taxon>
        <taxon>Metazoa</taxon>
        <taxon>Chordata</taxon>
        <taxon>Craniata</taxon>
        <taxon>Vertebrata</taxon>
        <taxon>Euteleostomi</taxon>
        <taxon>Actinopterygii</taxon>
        <taxon>Neopterygii</taxon>
        <taxon>Teleostei</taxon>
        <taxon>Ostariophysi</taxon>
        <taxon>Cypriniformes</taxon>
        <taxon>Cyprinidae</taxon>
        <taxon>Labeoninae</taxon>
        <taxon>Labeonini</taxon>
        <taxon>Cirrhinus</taxon>
    </lineage>
</organism>
<gene>
    <name evidence="1" type="ORF">Q8A67_004035</name>
</gene>
<proteinExistence type="predicted"/>
<keyword evidence="2" id="KW-1185">Reference proteome</keyword>
<dbReference type="EMBL" id="JAUYZG010000003">
    <property type="protein sequence ID" value="KAK2911902.1"/>
    <property type="molecule type" value="Genomic_DNA"/>
</dbReference>
<sequence length="68" mass="7300">MSSAFYVVFCFPFFLVSNNTDRAGCKPLRAGLAEGRGIEKGKGGRRKALASPNSCFCLLASSCLDSYL</sequence>
<comment type="caution">
    <text evidence="1">The sequence shown here is derived from an EMBL/GenBank/DDBJ whole genome shotgun (WGS) entry which is preliminary data.</text>
</comment>